<dbReference type="GO" id="GO:0016787">
    <property type="term" value="F:hydrolase activity"/>
    <property type="evidence" value="ECO:0007669"/>
    <property type="project" value="UniProtKB-KW"/>
</dbReference>
<protein>
    <submittedName>
        <fullName evidence="2">Alpha/beta fold hydrolase</fullName>
    </submittedName>
</protein>
<dbReference type="RefSeq" id="WP_270954359.1">
    <property type="nucleotide sequence ID" value="NZ_JAQGLA010000140.1"/>
</dbReference>
<evidence type="ECO:0000313" key="2">
    <source>
        <dbReference type="EMBL" id="MDA3631048.1"/>
    </source>
</evidence>
<dbReference type="InterPro" id="IPR050266">
    <property type="entry name" value="AB_hydrolase_sf"/>
</dbReference>
<comment type="caution">
    <text evidence="2">The sequence shown here is derived from an EMBL/GenBank/DDBJ whole genome shotgun (WGS) entry which is preliminary data.</text>
</comment>
<organism evidence="2 3">
    <name type="scientific">Saccharopolyspora oryzae</name>
    <dbReference type="NCBI Taxonomy" id="2997343"/>
    <lineage>
        <taxon>Bacteria</taxon>
        <taxon>Bacillati</taxon>
        <taxon>Actinomycetota</taxon>
        <taxon>Actinomycetes</taxon>
        <taxon>Pseudonocardiales</taxon>
        <taxon>Pseudonocardiaceae</taxon>
        <taxon>Saccharopolyspora</taxon>
    </lineage>
</organism>
<proteinExistence type="predicted"/>
<dbReference type="PANTHER" id="PTHR43798">
    <property type="entry name" value="MONOACYLGLYCEROL LIPASE"/>
    <property type="match status" value="1"/>
</dbReference>
<keyword evidence="3" id="KW-1185">Reference proteome</keyword>
<name>A0ABT4VAR9_9PSEU</name>
<evidence type="ECO:0000313" key="3">
    <source>
        <dbReference type="Proteomes" id="UP001210380"/>
    </source>
</evidence>
<gene>
    <name evidence="2" type="ORF">OU415_36880</name>
</gene>
<evidence type="ECO:0000259" key="1">
    <source>
        <dbReference type="Pfam" id="PF12697"/>
    </source>
</evidence>
<keyword evidence="2" id="KW-0378">Hydrolase</keyword>
<dbReference type="Gene3D" id="3.40.50.1820">
    <property type="entry name" value="alpha/beta hydrolase"/>
    <property type="match status" value="1"/>
</dbReference>
<dbReference type="Pfam" id="PF12697">
    <property type="entry name" value="Abhydrolase_6"/>
    <property type="match status" value="1"/>
</dbReference>
<feature type="domain" description="AB hydrolase-1" evidence="1">
    <location>
        <begin position="24"/>
        <end position="254"/>
    </location>
</feature>
<dbReference type="PANTHER" id="PTHR43798:SF33">
    <property type="entry name" value="HYDROLASE, PUTATIVE (AFU_ORTHOLOGUE AFUA_2G14860)-RELATED"/>
    <property type="match status" value="1"/>
</dbReference>
<sequence>MTDPAAVPERSGLHLVEAGSGPDLLCLHGIGSCAESFRPQLDGLAGTAHVIAWDAPGYGRSADPESEVDITGFADAAADVIRSRASGSAHLLGVSWGGVIAQALALRHPGLVRSLVLADSSRGSGRTPAGAVKMRARAAELAELGPEEFARRRAPRLLSEQAPPELVERAIAIMTGALRLPGYRYAVEAMADADTSPRLAEIRVPTLVLCGDRDRVTGIPESRALADGIPGAVFETISGAGHLANQERPESFNARVSSHIDAVESLRDDQAV</sequence>
<reference evidence="2 3" key="1">
    <citation type="submission" date="2022-11" db="EMBL/GenBank/DDBJ databases">
        <title>Draft genome sequence of Saccharopolyspora sp. WRP15-2 isolated from rhizosphere soils of wild rice in Thailand.</title>
        <authorList>
            <person name="Duangmal K."/>
            <person name="Kammanee S."/>
            <person name="Muangham S."/>
        </authorList>
    </citation>
    <scope>NUCLEOTIDE SEQUENCE [LARGE SCALE GENOMIC DNA]</scope>
    <source>
        <strain evidence="2 3">WRP15-2</strain>
    </source>
</reference>
<accession>A0ABT4VAR9</accession>
<dbReference type="Proteomes" id="UP001210380">
    <property type="component" value="Unassembled WGS sequence"/>
</dbReference>
<dbReference type="EMBL" id="JAQGLA010000140">
    <property type="protein sequence ID" value="MDA3631048.1"/>
    <property type="molecule type" value="Genomic_DNA"/>
</dbReference>
<dbReference type="InterPro" id="IPR029058">
    <property type="entry name" value="AB_hydrolase_fold"/>
</dbReference>
<dbReference type="SUPFAM" id="SSF53474">
    <property type="entry name" value="alpha/beta-Hydrolases"/>
    <property type="match status" value="1"/>
</dbReference>
<dbReference type="InterPro" id="IPR000073">
    <property type="entry name" value="AB_hydrolase_1"/>
</dbReference>
<dbReference type="PRINTS" id="PR00111">
    <property type="entry name" value="ABHYDROLASE"/>
</dbReference>